<feature type="domain" description="YWFCY" evidence="8">
    <location>
        <begin position="5"/>
        <end position="147"/>
    </location>
</feature>
<dbReference type="Pfam" id="PF14293">
    <property type="entry name" value="YWFCY"/>
    <property type="match status" value="1"/>
</dbReference>
<evidence type="ECO:0000256" key="2">
    <source>
        <dbReference type="ARBA" id="ARBA00022475"/>
    </source>
</evidence>
<organism evidence="9 10">
    <name type="scientific">Chryseobacterium polytrichastri</name>
    <dbReference type="NCBI Taxonomy" id="1302687"/>
    <lineage>
        <taxon>Bacteria</taxon>
        <taxon>Pseudomonadati</taxon>
        <taxon>Bacteroidota</taxon>
        <taxon>Flavobacteriia</taxon>
        <taxon>Flavobacteriales</taxon>
        <taxon>Weeksellaceae</taxon>
        <taxon>Chryseobacterium group</taxon>
        <taxon>Chryseobacterium</taxon>
    </lineage>
</organism>
<dbReference type="InterPro" id="IPR027417">
    <property type="entry name" value="P-loop_NTPase"/>
</dbReference>
<protein>
    <submittedName>
        <fullName evidence="9">TraM recognition site of TraD and TraG</fullName>
    </submittedName>
</protein>
<evidence type="ECO:0000256" key="3">
    <source>
        <dbReference type="ARBA" id="ARBA00022692"/>
    </source>
</evidence>
<feature type="transmembrane region" description="Helical" evidence="6">
    <location>
        <begin position="58"/>
        <end position="80"/>
    </location>
</feature>
<feature type="domain" description="TraD/TraG TraM recognition site" evidence="7">
    <location>
        <begin position="459"/>
        <end position="570"/>
    </location>
</feature>
<feature type="transmembrane region" description="Helical" evidence="6">
    <location>
        <begin position="118"/>
        <end position="141"/>
    </location>
</feature>
<dbReference type="InterPro" id="IPR051539">
    <property type="entry name" value="T4SS-coupling_protein"/>
</dbReference>
<evidence type="ECO:0000313" key="9">
    <source>
        <dbReference type="EMBL" id="SHM43784.1"/>
    </source>
</evidence>
<dbReference type="RefSeq" id="WP_073297253.1">
    <property type="nucleotide sequence ID" value="NZ_FRAV01000048.1"/>
</dbReference>
<dbReference type="PANTHER" id="PTHR37937">
    <property type="entry name" value="CONJUGATIVE TRANSFER: DNA TRANSPORT"/>
    <property type="match status" value="1"/>
</dbReference>
<dbReference type="InterPro" id="IPR032689">
    <property type="entry name" value="TraG-D_C"/>
</dbReference>
<feature type="transmembrane region" description="Helical" evidence="6">
    <location>
        <begin position="92"/>
        <end position="112"/>
    </location>
</feature>
<evidence type="ECO:0000256" key="5">
    <source>
        <dbReference type="ARBA" id="ARBA00023136"/>
    </source>
</evidence>
<dbReference type="Proteomes" id="UP000184364">
    <property type="component" value="Unassembled WGS sequence"/>
</dbReference>
<dbReference type="Gene3D" id="3.40.50.300">
    <property type="entry name" value="P-loop containing nucleotide triphosphate hydrolases"/>
    <property type="match status" value="2"/>
</dbReference>
<evidence type="ECO:0000256" key="4">
    <source>
        <dbReference type="ARBA" id="ARBA00022989"/>
    </source>
</evidence>
<dbReference type="GO" id="GO:0005886">
    <property type="term" value="C:plasma membrane"/>
    <property type="evidence" value="ECO:0007669"/>
    <property type="project" value="UniProtKB-SubCell"/>
</dbReference>
<keyword evidence="2" id="KW-1003">Cell membrane</keyword>
<dbReference type="EMBL" id="FRAV01000048">
    <property type="protein sequence ID" value="SHM43784.1"/>
    <property type="molecule type" value="Genomic_DNA"/>
</dbReference>
<proteinExistence type="predicted"/>
<name>A0A1M7ISJ6_9FLAO</name>
<dbReference type="PANTHER" id="PTHR37937:SF1">
    <property type="entry name" value="CONJUGATIVE TRANSFER: DNA TRANSPORT"/>
    <property type="match status" value="1"/>
</dbReference>
<dbReference type="SUPFAM" id="SSF52540">
    <property type="entry name" value="P-loop containing nucleoside triphosphate hydrolases"/>
    <property type="match status" value="1"/>
</dbReference>
<dbReference type="NCBIfam" id="NF041326">
    <property type="entry name" value="Bacteroid_MobC"/>
    <property type="match status" value="1"/>
</dbReference>
<dbReference type="Pfam" id="PF12696">
    <property type="entry name" value="TraG-D_C"/>
    <property type="match status" value="1"/>
</dbReference>
<keyword evidence="10" id="KW-1185">Reference proteome</keyword>
<evidence type="ECO:0000259" key="7">
    <source>
        <dbReference type="Pfam" id="PF12696"/>
    </source>
</evidence>
<sequence length="666" mass="76175">MQGEDDLRGMAKIMGFMRAVSILLVLIHLYWYCYSFFLERGWTLEIINKILDNFQRTAGLFSHTLFTKVFAVVLLALSCLGTKGVKNEKITWIKINIVLAIGFVLFFLNTALLKLPPIAGAFFYILTLSLGYIALMMGGLWMSRLLKNNLMDDVFNTENESFMQETELMENEHSINLPTKFYYHGKYHNGWINIVNPYRATIVLGTPGSGKSYAIINNYIKQQIEKGFSMYIYDFKFDDLSTIAYNHLLKHTDKYEVKPKFYVINFDNPRKSHRCNPINPEFMTDISDAYESAYTIMLNLNRSWIQKQGDFFVESPIILLAAIIWFLKIYDNGKYCTFPHAIELLNKKYSEVFTILTTYPDLENYLSPFMDAWQGGAQDQLQGQIASAKIPLSRMISPQLYWVMTGDDFSLDINNPKEPKILCVGNNPDRQNIYSAALGLYNSRIVKLINKKGQLKSSVIIDELPTIYFRGLDNLIATARSNKVAVCLGFQDYSQLIRDYGDKEAKVIQNTVGNIFSGQVVGETAKSLSERFGKVLQQRQSLSINRNDKSTSISTQLDSLIPASKISTLTQGVFVGAVSDNFEERIDQKIFHAEIVVDNEKVAQETKVYQKIPQIASFENENGEDNMKQEIEANYRQIKTDIITIVTDELERIKNDPDLQHLVMPE</sequence>
<dbReference type="InterPro" id="IPR025988">
    <property type="entry name" value="YWFCY_dom"/>
</dbReference>
<keyword evidence="5 6" id="KW-0472">Membrane</keyword>
<comment type="subcellular location">
    <subcellularLocation>
        <location evidence="1">Cell membrane</location>
        <topology evidence="1">Multi-pass membrane protein</topology>
    </subcellularLocation>
</comment>
<gene>
    <name evidence="9" type="ORF">SAMN05444267_10486</name>
</gene>
<dbReference type="AlphaFoldDB" id="A0A1M7ISJ6"/>
<evidence type="ECO:0000256" key="6">
    <source>
        <dbReference type="SAM" id="Phobius"/>
    </source>
</evidence>
<dbReference type="OrthoDB" id="102453at2"/>
<evidence type="ECO:0000313" key="10">
    <source>
        <dbReference type="Proteomes" id="UP000184364"/>
    </source>
</evidence>
<accession>A0A1M7ISJ6</accession>
<evidence type="ECO:0000256" key="1">
    <source>
        <dbReference type="ARBA" id="ARBA00004651"/>
    </source>
</evidence>
<dbReference type="STRING" id="1302687.SAMN05444267_10486"/>
<keyword evidence="3 6" id="KW-0812">Transmembrane</keyword>
<dbReference type="CDD" id="cd01127">
    <property type="entry name" value="TrwB_TraG_TraD_VirD4"/>
    <property type="match status" value="1"/>
</dbReference>
<feature type="transmembrane region" description="Helical" evidence="6">
    <location>
        <begin position="20"/>
        <end position="38"/>
    </location>
</feature>
<keyword evidence="4 6" id="KW-1133">Transmembrane helix</keyword>
<evidence type="ECO:0000259" key="8">
    <source>
        <dbReference type="Pfam" id="PF14293"/>
    </source>
</evidence>
<reference evidence="10" key="1">
    <citation type="submission" date="2016-11" db="EMBL/GenBank/DDBJ databases">
        <authorList>
            <person name="Varghese N."/>
            <person name="Submissions S."/>
        </authorList>
    </citation>
    <scope>NUCLEOTIDE SEQUENCE [LARGE SCALE GENOMIC DNA]</scope>
    <source>
        <strain evidence="10">DSM 26899</strain>
    </source>
</reference>